<feature type="region of interest" description="Disordered" evidence="1">
    <location>
        <begin position="159"/>
        <end position="392"/>
    </location>
</feature>
<proteinExistence type="predicted"/>
<feature type="compositionally biased region" description="Basic and acidic residues" evidence="1">
    <location>
        <begin position="322"/>
        <end position="336"/>
    </location>
</feature>
<keyword evidence="4" id="KW-1185">Reference proteome</keyword>
<dbReference type="EMBL" id="CAADFC020000004">
    <property type="protein sequence ID" value="VIO66527.1"/>
    <property type="molecule type" value="Genomic_DNA"/>
</dbReference>
<gene>
    <name evidence="3" type="ORF">CI1B_16490</name>
</gene>
<evidence type="ECO:0000313" key="3">
    <source>
        <dbReference type="EMBL" id="VIO66527.1"/>
    </source>
</evidence>
<comment type="caution">
    <text evidence="3">The sequence shown here is derived from an EMBL/GenBank/DDBJ whole genome shotgun (WGS) entry which is preliminary data.</text>
</comment>
<dbReference type="Proteomes" id="UP000328092">
    <property type="component" value="Unassembled WGS sequence"/>
</dbReference>
<name>A0A508SZU8_9BRAD</name>
<accession>A0A508SZU8</accession>
<reference evidence="3" key="1">
    <citation type="submission" date="2019-02" db="EMBL/GenBank/DDBJ databases">
        <authorList>
            <person name="Pothier F.J."/>
        </authorList>
    </citation>
    <scope>NUCLEOTIDE SEQUENCE</scope>
    <source>
        <strain evidence="3">CI-1B</strain>
    </source>
</reference>
<dbReference type="RefSeq" id="WP_139858376.1">
    <property type="nucleotide sequence ID" value="NZ_CAADFC020000004.1"/>
</dbReference>
<keyword evidence="2" id="KW-0472">Membrane</keyword>
<keyword evidence="2" id="KW-0812">Transmembrane</keyword>
<feature type="compositionally biased region" description="Pro residues" evidence="1">
    <location>
        <begin position="295"/>
        <end position="306"/>
    </location>
</feature>
<feature type="compositionally biased region" description="Pro residues" evidence="1">
    <location>
        <begin position="194"/>
        <end position="203"/>
    </location>
</feature>
<evidence type="ECO:0000313" key="4">
    <source>
        <dbReference type="Proteomes" id="UP000328092"/>
    </source>
</evidence>
<feature type="compositionally biased region" description="Basic and acidic residues" evidence="1">
    <location>
        <begin position="91"/>
        <end position="105"/>
    </location>
</feature>
<feature type="compositionally biased region" description="Low complexity" evidence="1">
    <location>
        <begin position="204"/>
        <end position="241"/>
    </location>
</feature>
<protein>
    <submittedName>
        <fullName evidence="3">Uncharacterized protein</fullName>
    </submittedName>
</protein>
<dbReference type="AlphaFoldDB" id="A0A508SZU8"/>
<feature type="compositionally biased region" description="Pro residues" evidence="1">
    <location>
        <begin position="164"/>
        <end position="182"/>
    </location>
</feature>
<dbReference type="OrthoDB" id="8216606at2"/>
<evidence type="ECO:0000256" key="1">
    <source>
        <dbReference type="SAM" id="MobiDB-lite"/>
    </source>
</evidence>
<keyword evidence="2" id="KW-1133">Transmembrane helix</keyword>
<feature type="transmembrane region" description="Helical" evidence="2">
    <location>
        <begin position="6"/>
        <end position="36"/>
    </location>
</feature>
<feature type="compositionally biased region" description="Polar residues" evidence="1">
    <location>
        <begin position="79"/>
        <end position="90"/>
    </location>
</feature>
<evidence type="ECO:0000256" key="2">
    <source>
        <dbReference type="SAM" id="Phobius"/>
    </source>
</evidence>
<organism evidence="3 4">
    <name type="scientific">Bradyrhizobium ivorense</name>
    <dbReference type="NCBI Taxonomy" id="2511166"/>
    <lineage>
        <taxon>Bacteria</taxon>
        <taxon>Pseudomonadati</taxon>
        <taxon>Pseudomonadota</taxon>
        <taxon>Alphaproteobacteria</taxon>
        <taxon>Hyphomicrobiales</taxon>
        <taxon>Nitrobacteraceae</taxon>
        <taxon>Bradyrhizobium</taxon>
    </lineage>
</organism>
<feature type="region of interest" description="Disordered" evidence="1">
    <location>
        <begin position="71"/>
        <end position="105"/>
    </location>
</feature>
<sequence>MRLTGWILLLIGGLLCATIAWAALGFLLMGVGLIALQVAERRRLGAEAAVAGAGGADFTAPLVGAGLQPPTLAQDASKGASQDTAPSQQPRRSEKRSGAPYDREAWRRLVESDPDLAGLAKVLADYGPQYVDELATSYLAAPDKNRLGAIVDGIIARARGGQPAQPPAPPEAPRPPPAPRVPPHLVILPIERPGAPPPPPAPANPADALEASLIAAVEEASAAKAATGRAEPPKPAKATETPPAPVTRRSPLFGSAARESRPPSPPPMPASTPADLEASLIAAVTEASAKRAEPAKPPAAPSPPPAATKSEPDIRAVPPNEPAKEPATEPKPKAPADDLDQSLLAALAEISGEKAPGSAKTDAAKDAAAPGDDGLSDMIKKFAPDSSFLRKQ</sequence>